<dbReference type="EMBL" id="OU503045">
    <property type="protein sequence ID" value="CAI9769590.1"/>
    <property type="molecule type" value="Genomic_DNA"/>
</dbReference>
<protein>
    <recommendedName>
        <fullName evidence="1">Exportin-2 C-terminal domain-containing protein</fullName>
    </recommendedName>
</protein>
<dbReference type="Gene3D" id="1.25.10.10">
    <property type="entry name" value="Leucine-rich Repeat Variant"/>
    <property type="match status" value="1"/>
</dbReference>
<keyword evidence="3" id="KW-1185">Reference proteome</keyword>
<dbReference type="AlphaFoldDB" id="A0AAD1ZLV5"/>
<dbReference type="InterPro" id="IPR005043">
    <property type="entry name" value="XPO2_C"/>
</dbReference>
<sequence length="116" mass="13304">MNTVQPDIFCTIFEQFWIPNLKLITEQERVEEEPDVPDLGESVGYNVAFVHLYNAGRKEKDTLPEINDPKQFLVLYQANLSARSPEMYPQVINEYLEPVNRAALLKLCSSCNVTIV</sequence>
<organism evidence="2 3">
    <name type="scientific">Fraxinus pennsylvanica</name>
    <dbReference type="NCBI Taxonomy" id="56036"/>
    <lineage>
        <taxon>Eukaryota</taxon>
        <taxon>Viridiplantae</taxon>
        <taxon>Streptophyta</taxon>
        <taxon>Embryophyta</taxon>
        <taxon>Tracheophyta</taxon>
        <taxon>Spermatophyta</taxon>
        <taxon>Magnoliopsida</taxon>
        <taxon>eudicotyledons</taxon>
        <taxon>Gunneridae</taxon>
        <taxon>Pentapetalae</taxon>
        <taxon>asterids</taxon>
        <taxon>lamiids</taxon>
        <taxon>Lamiales</taxon>
        <taxon>Oleaceae</taxon>
        <taxon>Oleeae</taxon>
        <taxon>Fraxinus</taxon>
    </lineage>
</organism>
<feature type="domain" description="Exportin-2 C-terminal" evidence="1">
    <location>
        <begin position="26"/>
        <end position="106"/>
    </location>
</feature>
<evidence type="ECO:0000313" key="2">
    <source>
        <dbReference type="EMBL" id="CAI9769590.1"/>
    </source>
</evidence>
<evidence type="ECO:0000313" key="3">
    <source>
        <dbReference type="Proteomes" id="UP000834106"/>
    </source>
</evidence>
<gene>
    <name evidence="2" type="ORF">FPE_LOCUS16700</name>
</gene>
<dbReference type="Pfam" id="PF03378">
    <property type="entry name" value="CAS_CSE1"/>
    <property type="match status" value="1"/>
</dbReference>
<proteinExistence type="predicted"/>
<evidence type="ECO:0000259" key="1">
    <source>
        <dbReference type="Pfam" id="PF03378"/>
    </source>
</evidence>
<name>A0AAD1ZLV5_9LAMI</name>
<dbReference type="GO" id="GO:0031267">
    <property type="term" value="F:small GTPase binding"/>
    <property type="evidence" value="ECO:0007669"/>
    <property type="project" value="InterPro"/>
</dbReference>
<dbReference type="Proteomes" id="UP000834106">
    <property type="component" value="Chromosome 10"/>
</dbReference>
<dbReference type="InterPro" id="IPR011989">
    <property type="entry name" value="ARM-like"/>
</dbReference>
<reference evidence="2" key="1">
    <citation type="submission" date="2023-05" db="EMBL/GenBank/DDBJ databases">
        <authorList>
            <person name="Huff M."/>
        </authorList>
    </citation>
    <scope>NUCLEOTIDE SEQUENCE</scope>
</reference>
<accession>A0AAD1ZLV5</accession>